<evidence type="ECO:0000313" key="12">
    <source>
        <dbReference type="Proteomes" id="UP000603865"/>
    </source>
</evidence>
<reference evidence="11" key="2">
    <citation type="submission" date="2020-09" db="EMBL/GenBank/DDBJ databases">
        <authorList>
            <person name="Sun Q."/>
            <person name="Ohkuma M."/>
        </authorList>
    </citation>
    <scope>NUCLEOTIDE SEQUENCE</scope>
    <source>
        <strain evidence="11">JCM 31311</strain>
    </source>
</reference>
<gene>
    <name evidence="11" type="ORF">GCM10008957_29380</name>
</gene>
<organism evidence="11 12">
    <name type="scientific">Deinococcus ruber</name>
    <dbReference type="NCBI Taxonomy" id="1848197"/>
    <lineage>
        <taxon>Bacteria</taxon>
        <taxon>Thermotogati</taxon>
        <taxon>Deinococcota</taxon>
        <taxon>Deinococci</taxon>
        <taxon>Deinococcales</taxon>
        <taxon>Deinococcaceae</taxon>
        <taxon>Deinococcus</taxon>
    </lineage>
</organism>
<evidence type="ECO:0000256" key="2">
    <source>
        <dbReference type="ARBA" id="ARBA00004418"/>
    </source>
</evidence>
<evidence type="ECO:0000313" key="11">
    <source>
        <dbReference type="EMBL" id="GGR14685.1"/>
    </source>
</evidence>
<accession>A0A918CAF2</accession>
<keyword evidence="3" id="KW-0488">Methylation</keyword>
<proteinExistence type="predicted"/>
<dbReference type="Pfam" id="PF18682">
    <property type="entry name" value="PilA4"/>
    <property type="match status" value="1"/>
</dbReference>
<feature type="transmembrane region" description="Helical" evidence="9">
    <location>
        <begin position="6"/>
        <end position="27"/>
    </location>
</feature>
<dbReference type="InterPro" id="IPR045584">
    <property type="entry name" value="Pilin-like"/>
</dbReference>
<keyword evidence="4 9" id="KW-0812">Transmembrane</keyword>
<dbReference type="Pfam" id="PF07963">
    <property type="entry name" value="N_methyl"/>
    <property type="match status" value="1"/>
</dbReference>
<evidence type="ECO:0000256" key="4">
    <source>
        <dbReference type="ARBA" id="ARBA00022692"/>
    </source>
</evidence>
<evidence type="ECO:0000256" key="9">
    <source>
        <dbReference type="SAM" id="Phobius"/>
    </source>
</evidence>
<evidence type="ECO:0000256" key="5">
    <source>
        <dbReference type="ARBA" id="ARBA00022764"/>
    </source>
</evidence>
<dbReference type="GO" id="GO:0042597">
    <property type="term" value="C:periplasmic space"/>
    <property type="evidence" value="ECO:0007669"/>
    <property type="project" value="UniProtKB-SubCell"/>
</dbReference>
<dbReference type="Gene3D" id="3.30.700.10">
    <property type="entry name" value="Glycoprotein, Type 4 Pilin"/>
    <property type="match status" value="1"/>
</dbReference>
<dbReference type="PROSITE" id="PS00409">
    <property type="entry name" value="PROKAR_NTER_METHYL"/>
    <property type="match status" value="1"/>
</dbReference>
<keyword evidence="7 9" id="KW-0472">Membrane</keyword>
<evidence type="ECO:0000256" key="3">
    <source>
        <dbReference type="ARBA" id="ARBA00022481"/>
    </source>
</evidence>
<dbReference type="NCBIfam" id="TIGR02532">
    <property type="entry name" value="IV_pilin_GFxxxE"/>
    <property type="match status" value="1"/>
</dbReference>
<comment type="caution">
    <text evidence="11">The sequence shown here is derived from an EMBL/GenBank/DDBJ whole genome shotgun (WGS) entry which is preliminary data.</text>
</comment>
<dbReference type="PANTHER" id="PTHR30093:SF44">
    <property type="entry name" value="TYPE II SECRETION SYSTEM CORE PROTEIN G"/>
    <property type="match status" value="1"/>
</dbReference>
<evidence type="ECO:0000259" key="10">
    <source>
        <dbReference type="Pfam" id="PF18682"/>
    </source>
</evidence>
<evidence type="ECO:0000256" key="6">
    <source>
        <dbReference type="ARBA" id="ARBA00022989"/>
    </source>
</evidence>
<evidence type="ECO:0000256" key="7">
    <source>
        <dbReference type="ARBA" id="ARBA00023136"/>
    </source>
</evidence>
<comment type="subcellular location">
    <subcellularLocation>
        <location evidence="1">Cell outer membrane</location>
        <topology evidence="1">Single-pass membrane protein</topology>
    </subcellularLocation>
    <subcellularLocation>
        <location evidence="2">Periplasm</location>
    </subcellularLocation>
</comment>
<keyword evidence="6 9" id="KW-1133">Transmembrane helix</keyword>
<keyword evidence="8" id="KW-0998">Cell outer membrane</keyword>
<dbReference type="RefSeq" id="WP_189091273.1">
    <property type="nucleotide sequence ID" value="NZ_BMQL01000017.1"/>
</dbReference>
<keyword evidence="12" id="KW-1185">Reference proteome</keyword>
<sequence length="126" mass="13062">MSKTAGFTLIELLIVIAIIGILGAVLIPSLINARRSANNAAALSTTRNVVTVAETQRANAGDVIQYSSVTNCTPAMLAALPSNIQSCQVRQDSSGSYALVQSSTGAYFVFDGSTVKGPLVTAPTTW</sequence>
<dbReference type="InterPro" id="IPR041050">
    <property type="entry name" value="PilA4"/>
</dbReference>
<feature type="domain" description="Pilin A4" evidence="10">
    <location>
        <begin position="38"/>
        <end position="116"/>
    </location>
</feature>
<dbReference type="EMBL" id="BMQL01000017">
    <property type="protein sequence ID" value="GGR14685.1"/>
    <property type="molecule type" value="Genomic_DNA"/>
</dbReference>
<dbReference type="InterPro" id="IPR012902">
    <property type="entry name" value="N_methyl_site"/>
</dbReference>
<protein>
    <recommendedName>
        <fullName evidence="10">Pilin A4 domain-containing protein</fullName>
    </recommendedName>
</protein>
<dbReference type="PANTHER" id="PTHR30093">
    <property type="entry name" value="GENERAL SECRETION PATHWAY PROTEIN G"/>
    <property type="match status" value="1"/>
</dbReference>
<keyword evidence="5" id="KW-0574">Periplasm</keyword>
<name>A0A918CAF2_9DEIO</name>
<dbReference type="Proteomes" id="UP000603865">
    <property type="component" value="Unassembled WGS sequence"/>
</dbReference>
<dbReference type="AlphaFoldDB" id="A0A918CAF2"/>
<dbReference type="GO" id="GO:0009279">
    <property type="term" value="C:cell outer membrane"/>
    <property type="evidence" value="ECO:0007669"/>
    <property type="project" value="UniProtKB-SubCell"/>
</dbReference>
<evidence type="ECO:0000256" key="8">
    <source>
        <dbReference type="ARBA" id="ARBA00023237"/>
    </source>
</evidence>
<dbReference type="SUPFAM" id="SSF54523">
    <property type="entry name" value="Pili subunits"/>
    <property type="match status" value="1"/>
</dbReference>
<evidence type="ECO:0000256" key="1">
    <source>
        <dbReference type="ARBA" id="ARBA00004203"/>
    </source>
</evidence>
<reference evidence="11" key="1">
    <citation type="journal article" date="2014" name="Int. J. Syst. Evol. Microbiol.">
        <title>Complete genome sequence of Corynebacterium casei LMG S-19264T (=DSM 44701T), isolated from a smear-ripened cheese.</title>
        <authorList>
            <consortium name="US DOE Joint Genome Institute (JGI-PGF)"/>
            <person name="Walter F."/>
            <person name="Albersmeier A."/>
            <person name="Kalinowski J."/>
            <person name="Ruckert C."/>
        </authorList>
    </citation>
    <scope>NUCLEOTIDE SEQUENCE</scope>
    <source>
        <strain evidence="11">JCM 31311</strain>
    </source>
</reference>